<keyword evidence="2" id="KW-1185">Reference proteome</keyword>
<proteinExistence type="predicted"/>
<evidence type="ECO:0000313" key="1">
    <source>
        <dbReference type="EMBL" id="CAI9268405.1"/>
    </source>
</evidence>
<protein>
    <submittedName>
        <fullName evidence="1">Uncharacterized protein</fullName>
    </submittedName>
</protein>
<gene>
    <name evidence="1" type="ORF">LSALG_LOCUS8831</name>
</gene>
<dbReference type="AlphaFoldDB" id="A0AA35VL88"/>
<name>A0AA35VL88_LACSI</name>
<reference evidence="1" key="1">
    <citation type="submission" date="2023-04" db="EMBL/GenBank/DDBJ databases">
        <authorList>
            <person name="Vijverberg K."/>
            <person name="Xiong W."/>
            <person name="Schranz E."/>
        </authorList>
    </citation>
    <scope>NUCLEOTIDE SEQUENCE</scope>
</reference>
<dbReference type="Proteomes" id="UP001177003">
    <property type="component" value="Chromosome 1"/>
</dbReference>
<organism evidence="1 2">
    <name type="scientific">Lactuca saligna</name>
    <name type="common">Willowleaf lettuce</name>
    <dbReference type="NCBI Taxonomy" id="75948"/>
    <lineage>
        <taxon>Eukaryota</taxon>
        <taxon>Viridiplantae</taxon>
        <taxon>Streptophyta</taxon>
        <taxon>Embryophyta</taxon>
        <taxon>Tracheophyta</taxon>
        <taxon>Spermatophyta</taxon>
        <taxon>Magnoliopsida</taxon>
        <taxon>eudicotyledons</taxon>
        <taxon>Gunneridae</taxon>
        <taxon>Pentapetalae</taxon>
        <taxon>asterids</taxon>
        <taxon>campanulids</taxon>
        <taxon>Asterales</taxon>
        <taxon>Asteraceae</taxon>
        <taxon>Cichorioideae</taxon>
        <taxon>Cichorieae</taxon>
        <taxon>Lactucinae</taxon>
        <taxon>Lactuca</taxon>
    </lineage>
</organism>
<evidence type="ECO:0000313" key="2">
    <source>
        <dbReference type="Proteomes" id="UP001177003"/>
    </source>
</evidence>
<dbReference type="EMBL" id="OX465077">
    <property type="protein sequence ID" value="CAI9268405.1"/>
    <property type="molecule type" value="Genomic_DNA"/>
</dbReference>
<sequence length="149" mass="16463">MGRSIDYPDGEVNRLSQQVYSLSLEKDALAEHLVQWDDQLAAEVLRRKVLEADLARVLQKGVVFMVDRVVESSEFVLGIRCVKVACVAAARSVEAMQAAIKAFSGMDFASYLCLGKLSRADLRRLCFEEEEFASDGGPEGVTLALPRHN</sequence>
<accession>A0AA35VL88</accession>